<dbReference type="EMBL" id="KI688214">
    <property type="protein sequence ID" value="ETK78372.1"/>
    <property type="molecule type" value="Genomic_DNA"/>
</dbReference>
<gene>
    <name evidence="1" type="ORF">L915_15579</name>
</gene>
<dbReference type="AlphaFoldDB" id="W2G5R5"/>
<proteinExistence type="predicted"/>
<dbReference type="VEuPathDB" id="FungiDB:PPTG_15590"/>
<sequence>MQSLQHRLPRKGIAALIASVKEAYRNMKTDTVDYIFLSLQACMLEILRQKGGNVYKTPHLGKAKLRRAKRLPVSLSCSRDLYAIALLRAASRGSALISILLPFNTFNMI</sequence>
<reference evidence="1" key="1">
    <citation type="submission" date="2013-11" db="EMBL/GenBank/DDBJ databases">
        <title>The Genome Sequence of Phytophthora parasitica CJ02B3.</title>
        <authorList>
            <consortium name="The Broad Institute Genomics Platform"/>
            <person name="Russ C."/>
            <person name="Tyler B."/>
            <person name="Panabieres F."/>
            <person name="Shan W."/>
            <person name="Tripathy S."/>
            <person name="Grunwald N."/>
            <person name="Machado M."/>
            <person name="Johnson C.S."/>
            <person name="Arredondo F."/>
            <person name="Hong C."/>
            <person name="Coffey M."/>
            <person name="Young S.K."/>
            <person name="Zeng Q."/>
            <person name="Gargeya S."/>
            <person name="Fitzgerald M."/>
            <person name="Abouelleil A."/>
            <person name="Alvarado L."/>
            <person name="Chapman S.B."/>
            <person name="Gainer-Dewar J."/>
            <person name="Goldberg J."/>
            <person name="Griggs A."/>
            <person name="Gujja S."/>
            <person name="Hansen M."/>
            <person name="Howarth C."/>
            <person name="Imamovic A."/>
            <person name="Ireland A."/>
            <person name="Larimer J."/>
            <person name="McCowan C."/>
            <person name="Murphy C."/>
            <person name="Pearson M."/>
            <person name="Poon T.W."/>
            <person name="Priest M."/>
            <person name="Roberts A."/>
            <person name="Saif S."/>
            <person name="Shea T."/>
            <person name="Sykes S."/>
            <person name="Wortman J."/>
            <person name="Nusbaum C."/>
            <person name="Birren B."/>
        </authorList>
    </citation>
    <scope>NUCLEOTIDE SEQUENCE [LARGE SCALE GENOMIC DNA]</scope>
    <source>
        <strain evidence="1">CJ02B3</strain>
    </source>
</reference>
<dbReference type="PANTHER" id="PTHR47169">
    <property type="entry name" value="OS01G0541250 PROTEIN"/>
    <property type="match status" value="1"/>
</dbReference>
<protein>
    <submittedName>
        <fullName evidence="1">Uncharacterized protein</fullName>
    </submittedName>
</protein>
<dbReference type="Proteomes" id="UP000053236">
    <property type="component" value="Unassembled WGS sequence"/>
</dbReference>
<organism evidence="1">
    <name type="scientific">Phytophthora nicotianae</name>
    <name type="common">Potato buckeye rot agent</name>
    <name type="synonym">Phytophthora parasitica</name>
    <dbReference type="NCBI Taxonomy" id="4792"/>
    <lineage>
        <taxon>Eukaryota</taxon>
        <taxon>Sar</taxon>
        <taxon>Stramenopiles</taxon>
        <taxon>Oomycota</taxon>
        <taxon>Peronosporomycetes</taxon>
        <taxon>Peronosporales</taxon>
        <taxon>Peronosporaceae</taxon>
        <taxon>Phytophthora</taxon>
    </lineage>
</organism>
<name>W2G5R5_PHYNI</name>
<evidence type="ECO:0000313" key="1">
    <source>
        <dbReference type="EMBL" id="ETK78372.1"/>
    </source>
</evidence>
<dbReference type="PANTHER" id="PTHR47169:SF2">
    <property type="entry name" value="OS01G0541250 PROTEIN"/>
    <property type="match status" value="1"/>
</dbReference>
<accession>W2G5R5</accession>